<keyword evidence="3" id="KW-1185">Reference proteome</keyword>
<protein>
    <submittedName>
        <fullName evidence="2">Uncharacterized protein</fullName>
    </submittedName>
</protein>
<accession>A0A4Z2JCS0</accession>
<feature type="region of interest" description="Disordered" evidence="1">
    <location>
        <begin position="119"/>
        <end position="139"/>
    </location>
</feature>
<dbReference type="EMBL" id="SRLO01000007">
    <property type="protein sequence ID" value="TNN88095.1"/>
    <property type="molecule type" value="Genomic_DNA"/>
</dbReference>
<feature type="region of interest" description="Disordered" evidence="1">
    <location>
        <begin position="175"/>
        <end position="211"/>
    </location>
</feature>
<comment type="caution">
    <text evidence="2">The sequence shown here is derived from an EMBL/GenBank/DDBJ whole genome shotgun (WGS) entry which is preliminary data.</text>
</comment>
<name>A0A4Z2JCS0_9TELE</name>
<gene>
    <name evidence="2" type="ORF">EYF80_001676</name>
</gene>
<proteinExistence type="predicted"/>
<sequence>MSTGGGFRGIWPRVNLFALNWASSSGLKLLSCENRLFCAAPAGPTPAAGGASVFPNPPLVCPKILPSPTEAGTAAPKPLPNPPPVAFCVEGKLNPEAEPNPEVAAGLLVDGAAKEKEEAFGAEEAAVEEPNPEGGCVGAAKALPKPGAAREPNPPLGAAKLKVLEAAVVPATSSSSSFAPVIPSSSISSSTPISSSTSSLTPFLSSMRGER</sequence>
<dbReference type="AlphaFoldDB" id="A0A4Z2JCS0"/>
<evidence type="ECO:0000313" key="2">
    <source>
        <dbReference type="EMBL" id="TNN88095.1"/>
    </source>
</evidence>
<evidence type="ECO:0000313" key="3">
    <source>
        <dbReference type="Proteomes" id="UP000314294"/>
    </source>
</evidence>
<organism evidence="2 3">
    <name type="scientific">Liparis tanakae</name>
    <name type="common">Tanaka's snailfish</name>
    <dbReference type="NCBI Taxonomy" id="230148"/>
    <lineage>
        <taxon>Eukaryota</taxon>
        <taxon>Metazoa</taxon>
        <taxon>Chordata</taxon>
        <taxon>Craniata</taxon>
        <taxon>Vertebrata</taxon>
        <taxon>Euteleostomi</taxon>
        <taxon>Actinopterygii</taxon>
        <taxon>Neopterygii</taxon>
        <taxon>Teleostei</taxon>
        <taxon>Neoteleostei</taxon>
        <taxon>Acanthomorphata</taxon>
        <taxon>Eupercaria</taxon>
        <taxon>Perciformes</taxon>
        <taxon>Cottioidei</taxon>
        <taxon>Cottales</taxon>
        <taxon>Liparidae</taxon>
        <taxon>Liparis</taxon>
    </lineage>
</organism>
<reference evidence="2 3" key="1">
    <citation type="submission" date="2019-03" db="EMBL/GenBank/DDBJ databases">
        <title>First draft genome of Liparis tanakae, snailfish: a comprehensive survey of snailfish specific genes.</title>
        <authorList>
            <person name="Kim W."/>
            <person name="Song I."/>
            <person name="Jeong J.-H."/>
            <person name="Kim D."/>
            <person name="Kim S."/>
            <person name="Ryu S."/>
            <person name="Song J.Y."/>
            <person name="Lee S.K."/>
        </authorList>
    </citation>
    <scope>NUCLEOTIDE SEQUENCE [LARGE SCALE GENOMIC DNA]</scope>
    <source>
        <tissue evidence="2">Muscle</tissue>
    </source>
</reference>
<dbReference type="Proteomes" id="UP000314294">
    <property type="component" value="Unassembled WGS sequence"/>
</dbReference>
<evidence type="ECO:0000256" key="1">
    <source>
        <dbReference type="SAM" id="MobiDB-lite"/>
    </source>
</evidence>